<dbReference type="InterPro" id="IPR017310">
    <property type="entry name" value="Pept_S8A_subtilisin_clostridia"/>
</dbReference>
<reference evidence="8 9" key="1">
    <citation type="submission" date="2016-07" db="EMBL/GenBank/DDBJ databases">
        <title>Characterization of isolates of Eisenbergiella tayi derived from blood cultures, using whole genome sequencing.</title>
        <authorList>
            <person name="Burdz T."/>
            <person name="Wiebe D."/>
            <person name="Huynh C."/>
            <person name="Bernard K."/>
        </authorList>
    </citation>
    <scope>NUCLEOTIDE SEQUENCE [LARGE SCALE GENOMIC DNA]</scope>
    <source>
        <strain evidence="8 9">NML 120489</strain>
    </source>
</reference>
<dbReference type="InterPro" id="IPR036852">
    <property type="entry name" value="Peptidase_S8/S53_dom_sf"/>
</dbReference>
<dbReference type="InterPro" id="IPR034045">
    <property type="entry name" value="Pep_S8_CspA-like"/>
</dbReference>
<evidence type="ECO:0000256" key="3">
    <source>
        <dbReference type="ARBA" id="ARBA00022801"/>
    </source>
</evidence>
<dbReference type="InterPro" id="IPR000209">
    <property type="entry name" value="Peptidase_S8/S53_dom"/>
</dbReference>
<organism evidence="8 9">
    <name type="scientific">Eisenbergiella tayi</name>
    <dbReference type="NCBI Taxonomy" id="1432052"/>
    <lineage>
        <taxon>Bacteria</taxon>
        <taxon>Bacillati</taxon>
        <taxon>Bacillota</taxon>
        <taxon>Clostridia</taxon>
        <taxon>Lachnospirales</taxon>
        <taxon>Lachnospiraceae</taxon>
        <taxon>Eisenbergiella</taxon>
    </lineage>
</organism>
<dbReference type="GO" id="GO:0004252">
    <property type="term" value="F:serine-type endopeptidase activity"/>
    <property type="evidence" value="ECO:0007669"/>
    <property type="project" value="UniProtKB-UniRule"/>
</dbReference>
<dbReference type="SUPFAM" id="SSF52743">
    <property type="entry name" value="Subtilisin-like"/>
    <property type="match status" value="1"/>
</dbReference>
<evidence type="ECO:0000256" key="2">
    <source>
        <dbReference type="ARBA" id="ARBA00022670"/>
    </source>
</evidence>
<evidence type="ECO:0000313" key="9">
    <source>
        <dbReference type="Proteomes" id="UP000095003"/>
    </source>
</evidence>
<protein>
    <submittedName>
        <fullName evidence="8">Subtilase family protein</fullName>
    </submittedName>
</protein>
<evidence type="ECO:0000256" key="4">
    <source>
        <dbReference type="ARBA" id="ARBA00022825"/>
    </source>
</evidence>
<keyword evidence="3 6" id="KW-0378">Hydrolase</keyword>
<dbReference type="Pfam" id="PF00082">
    <property type="entry name" value="Peptidase_S8"/>
    <property type="match status" value="2"/>
</dbReference>
<dbReference type="InterPro" id="IPR015500">
    <property type="entry name" value="Peptidase_S8_subtilisin-rel"/>
</dbReference>
<dbReference type="GeneID" id="93299919"/>
<dbReference type="AlphaFoldDB" id="A0A1E3AYB7"/>
<dbReference type="InterPro" id="IPR050131">
    <property type="entry name" value="Peptidase_S8_subtilisin-like"/>
</dbReference>
<dbReference type="Proteomes" id="UP000095003">
    <property type="component" value="Unassembled WGS sequence"/>
</dbReference>
<dbReference type="CDD" id="cd07478">
    <property type="entry name" value="Peptidases_S8_CspA-like"/>
    <property type="match status" value="1"/>
</dbReference>
<dbReference type="PIRSF" id="PIRSF037894">
    <property type="entry name" value="Subtilisin_rel_CspABC"/>
    <property type="match status" value="1"/>
</dbReference>
<accession>A0A1E3AYB7</accession>
<gene>
    <name evidence="8" type="ORF">BEH84_01431</name>
</gene>
<dbReference type="PANTHER" id="PTHR43806:SF11">
    <property type="entry name" value="CEREVISIN-RELATED"/>
    <property type="match status" value="1"/>
</dbReference>
<dbReference type="EMBL" id="MCGI01000001">
    <property type="protein sequence ID" value="ODM13712.1"/>
    <property type="molecule type" value="Genomic_DNA"/>
</dbReference>
<feature type="active site" description="Charge relay system" evidence="5 6">
    <location>
        <position position="499"/>
    </location>
</feature>
<dbReference type="RefSeq" id="WP_069156210.1">
    <property type="nucleotide sequence ID" value="NZ_DBFYTC010000080.1"/>
</dbReference>
<dbReference type="PANTHER" id="PTHR43806">
    <property type="entry name" value="PEPTIDASE S8"/>
    <property type="match status" value="1"/>
</dbReference>
<feature type="domain" description="Peptidase S8/S53" evidence="7">
    <location>
        <begin position="100"/>
        <end position="300"/>
    </location>
</feature>
<comment type="similarity">
    <text evidence="1 6">Belongs to the peptidase S8 family.</text>
</comment>
<evidence type="ECO:0000313" key="8">
    <source>
        <dbReference type="EMBL" id="ODM13712.1"/>
    </source>
</evidence>
<dbReference type="PROSITE" id="PS00136">
    <property type="entry name" value="SUBTILASE_ASP"/>
    <property type="match status" value="1"/>
</dbReference>
<evidence type="ECO:0000256" key="6">
    <source>
        <dbReference type="PROSITE-ProRule" id="PRU01240"/>
    </source>
</evidence>
<evidence type="ECO:0000256" key="1">
    <source>
        <dbReference type="ARBA" id="ARBA00011073"/>
    </source>
</evidence>
<dbReference type="Gene3D" id="2.60.120.1290">
    <property type="match status" value="1"/>
</dbReference>
<name>A0A1E3AYB7_9FIRM</name>
<feature type="active site" description="Charge relay system" evidence="5 6">
    <location>
        <position position="177"/>
    </location>
</feature>
<dbReference type="InterPro" id="IPR023827">
    <property type="entry name" value="Peptidase_S8_Asp-AS"/>
</dbReference>
<proteinExistence type="inferred from homology"/>
<evidence type="ECO:0000259" key="7">
    <source>
        <dbReference type="Pfam" id="PF00082"/>
    </source>
</evidence>
<dbReference type="PATRIC" id="fig|1432052.3.peg.1568"/>
<evidence type="ECO:0000256" key="5">
    <source>
        <dbReference type="PIRSR" id="PIRSR615500-1"/>
    </source>
</evidence>
<dbReference type="GO" id="GO:0006508">
    <property type="term" value="P:proteolysis"/>
    <property type="evidence" value="ECO:0007669"/>
    <property type="project" value="UniProtKB-KW"/>
</dbReference>
<sequence>MTNEQNQLQDAIYSNDYLDLIFDPNASVFQEGRMEQNPLSVTPNPKYKIHFLDRKTNPPLNLGYYNYYEIPHCYGLMDISALNESGSDFIQNQSNLDVTGNGVLIGFLDTGIDYTHPVFIDSGGRTKILSIWDQTIPAETYHPDLPYGTEFTREQINEALNHENPFEIVPSKDTIGHGTQLAGIAAGNRQSADAFSGMAPGSQLVIVKLKEAKANLKEYYGIAPDMLAFQTTDLMMALSYLRNAAVRLGLPMVICIGLGTSLGGLTLRNPLEHYIENLAETEGFSIVSAIGNEGLEGTTYIGNINNSLGRENVEILVGQEYGFTLELWGQPPNIYSLSIQTPFGETMPKLHIRGRGTLSHEFITSQTILQIDYLMSEQNSGNQIIQVKFKNPMPGIWTVTVYKQAYDTSDYFMKLPIRNFLRSDTRFMRPTPDYSLVKPAGVRNIVSVAAYDLQTGNVYNGSSWGYINVYDTKPDLAAPGVNILVPNLHHGFSTATGSSIAAACTAGSIALLFEWMIRYHIPWAPNSPGTKNFLTRGTRQIPGIQFPNKRMGYGKLDLASSYEQVLNL</sequence>
<feature type="active site" description="Charge relay system" evidence="5 6">
    <location>
        <position position="109"/>
    </location>
</feature>
<comment type="caution">
    <text evidence="8">The sequence shown here is derived from an EMBL/GenBank/DDBJ whole genome shotgun (WGS) entry which is preliminary data.</text>
</comment>
<feature type="domain" description="Peptidase S8/S53" evidence="7">
    <location>
        <begin position="434"/>
        <end position="514"/>
    </location>
</feature>
<dbReference type="PRINTS" id="PR00723">
    <property type="entry name" value="SUBTILISIN"/>
</dbReference>
<dbReference type="Gene3D" id="3.40.50.200">
    <property type="entry name" value="Peptidase S8/S53 domain"/>
    <property type="match status" value="1"/>
</dbReference>
<dbReference type="PROSITE" id="PS51892">
    <property type="entry name" value="SUBTILASE"/>
    <property type="match status" value="1"/>
</dbReference>
<keyword evidence="2 6" id="KW-0645">Protease</keyword>
<keyword evidence="4 6" id="KW-0720">Serine protease</keyword>